<dbReference type="EMBL" id="GBXM01049831">
    <property type="protein sequence ID" value="JAH58746.1"/>
    <property type="molecule type" value="Transcribed_RNA"/>
</dbReference>
<evidence type="ECO:0000313" key="1">
    <source>
        <dbReference type="EMBL" id="JAH58746.1"/>
    </source>
</evidence>
<sequence>MTGIRCFFPENFAFPDCCCPHILCLINYRWILGFSP</sequence>
<accession>A0A0E9TZ01</accession>
<proteinExistence type="predicted"/>
<protein>
    <submittedName>
        <fullName evidence="1">Uncharacterized protein</fullName>
    </submittedName>
</protein>
<reference evidence="1" key="1">
    <citation type="submission" date="2014-11" db="EMBL/GenBank/DDBJ databases">
        <authorList>
            <person name="Amaro Gonzalez C."/>
        </authorList>
    </citation>
    <scope>NUCLEOTIDE SEQUENCE</scope>
</reference>
<reference evidence="1" key="2">
    <citation type="journal article" date="2015" name="Fish Shellfish Immunol.">
        <title>Early steps in the European eel (Anguilla anguilla)-Vibrio vulnificus interaction in the gills: Role of the RtxA13 toxin.</title>
        <authorList>
            <person name="Callol A."/>
            <person name="Pajuelo D."/>
            <person name="Ebbesson L."/>
            <person name="Teles M."/>
            <person name="MacKenzie S."/>
            <person name="Amaro C."/>
        </authorList>
    </citation>
    <scope>NUCLEOTIDE SEQUENCE</scope>
</reference>
<dbReference type="AlphaFoldDB" id="A0A0E9TZ01"/>
<organism evidence="1">
    <name type="scientific">Anguilla anguilla</name>
    <name type="common">European freshwater eel</name>
    <name type="synonym">Muraena anguilla</name>
    <dbReference type="NCBI Taxonomy" id="7936"/>
    <lineage>
        <taxon>Eukaryota</taxon>
        <taxon>Metazoa</taxon>
        <taxon>Chordata</taxon>
        <taxon>Craniata</taxon>
        <taxon>Vertebrata</taxon>
        <taxon>Euteleostomi</taxon>
        <taxon>Actinopterygii</taxon>
        <taxon>Neopterygii</taxon>
        <taxon>Teleostei</taxon>
        <taxon>Anguilliformes</taxon>
        <taxon>Anguillidae</taxon>
        <taxon>Anguilla</taxon>
    </lineage>
</organism>
<name>A0A0E9TZ01_ANGAN</name>